<name>A0AAV5RZT2_MAUHU</name>
<accession>A0AAV5RZT2</accession>
<feature type="domain" description="YjeF N-terminal" evidence="6">
    <location>
        <begin position="374"/>
        <end position="624"/>
    </location>
</feature>
<dbReference type="GO" id="GO:0031087">
    <property type="term" value="P:deadenylation-independent decapping of nuclear-transcribed mRNA"/>
    <property type="evidence" value="ECO:0007669"/>
    <property type="project" value="TreeGrafter"/>
</dbReference>
<evidence type="ECO:0000256" key="3">
    <source>
        <dbReference type="ARBA" id="ARBA00015797"/>
    </source>
</evidence>
<dbReference type="GO" id="GO:0033962">
    <property type="term" value="P:P-body assembly"/>
    <property type="evidence" value="ECO:0007669"/>
    <property type="project" value="TreeGrafter"/>
</dbReference>
<gene>
    <name evidence="8" type="ORF">DAKH74_034680</name>
</gene>
<dbReference type="PANTHER" id="PTHR13612">
    <property type="entry name" value="ENHANCER OF MRNA-DECAPPING PROTEIN 3"/>
    <property type="match status" value="1"/>
</dbReference>
<evidence type="ECO:0000256" key="2">
    <source>
        <dbReference type="ARBA" id="ARBA00006610"/>
    </source>
</evidence>
<feature type="compositionally biased region" description="Polar residues" evidence="5">
    <location>
        <begin position="240"/>
        <end position="258"/>
    </location>
</feature>
<dbReference type="InterPro" id="IPR036652">
    <property type="entry name" value="YjeF_N_dom_sf"/>
</dbReference>
<proteinExistence type="inferred from homology"/>
<dbReference type="SMART" id="SM01199">
    <property type="entry name" value="FDF"/>
    <property type="match status" value="1"/>
</dbReference>
<dbReference type="InterPro" id="IPR025762">
    <property type="entry name" value="DFDF"/>
</dbReference>
<evidence type="ECO:0000259" key="6">
    <source>
        <dbReference type="PROSITE" id="PS51385"/>
    </source>
</evidence>
<dbReference type="Pfam" id="PF03853">
    <property type="entry name" value="YjeF_N"/>
    <property type="match status" value="1"/>
</dbReference>
<evidence type="ECO:0000313" key="9">
    <source>
        <dbReference type="Proteomes" id="UP001377567"/>
    </source>
</evidence>
<feature type="compositionally biased region" description="Acidic residues" evidence="5">
    <location>
        <begin position="225"/>
        <end position="236"/>
    </location>
</feature>
<sequence>MSDHSQFTGYKVQLELRDGKRIDGTIVKATAKGLSLSDVTFGDGGTSQAFKVRSSRLRDLTVLGVPSRASQQRDRGQNTQRQRGQRNSSNNNNGYNGNNKSGSNSREGTSTPRDWQDDDVKQIKNGADFDFQENLTRFNKKDVFAQLKQQDEVDPGHRLVAVNKRGSPGSDGITNKVNYEYDEMVIPNAKQDMWDKVDGEFDAADKPAANDNNEDDKDDEIEDFESATDDDEDEVDDSTRSNSTGRPAGKSSTSSAGTNVLDEDDTEDDDDEFEDAHDDAKYFPITKAINITHLLHSAVEKDGSTTPEGADKAQILSQLEQMLIGNASGSNSGSLSLGSGNGTNSPGVNTAAQLPVLSNVRTKQTIPTASPIELLEIERLTNESAGVSTETMNEVFGLNASYLVKSHLGGSSRLTVRNSNPEPLIVILISETNRAGARAVALARYLTQLKQVRVVIMFSCPLNDIQDRYVLARLEVFKRSGGKIVNSVKNLVALLAKLNSPVELIVDAMQGFDSNLGDFALSRSTRQKTNELVGWCNEMRATSKGVKVWSLDLPSGYDSSSGLQNFDVAIARTDKVLCAQAWPLTCLRAMGPMLGAPGTAGKAAREEDCPVVLVDCGIPSCVYAQKNSLRKFSNVDTFVASGTVGLTL</sequence>
<protein>
    <recommendedName>
        <fullName evidence="3">Enhancer of mRNA-decapping protein 3</fullName>
    </recommendedName>
</protein>
<dbReference type="Gene3D" id="3.40.50.10260">
    <property type="entry name" value="YjeF N-terminal domain"/>
    <property type="match status" value="1"/>
</dbReference>
<feature type="compositionally biased region" description="Low complexity" evidence="5">
    <location>
        <begin position="77"/>
        <end position="108"/>
    </location>
</feature>
<dbReference type="EMBL" id="BTGD01000010">
    <property type="protein sequence ID" value="GMM56852.1"/>
    <property type="molecule type" value="Genomic_DNA"/>
</dbReference>
<dbReference type="PROSITE" id="PS51385">
    <property type="entry name" value="YJEF_N"/>
    <property type="match status" value="1"/>
</dbReference>
<dbReference type="PROSITE" id="PS51512">
    <property type="entry name" value="DFDF"/>
    <property type="match status" value="1"/>
</dbReference>
<dbReference type="CDD" id="cd22576">
    <property type="entry name" value="Edc3_Lsm"/>
    <property type="match status" value="1"/>
</dbReference>
<dbReference type="GO" id="GO:0000932">
    <property type="term" value="C:P-body"/>
    <property type="evidence" value="ECO:0007669"/>
    <property type="project" value="UniProtKB-SubCell"/>
</dbReference>
<feature type="compositionally biased region" description="Acidic residues" evidence="5">
    <location>
        <begin position="261"/>
        <end position="274"/>
    </location>
</feature>
<reference evidence="8 9" key="1">
    <citation type="journal article" date="2023" name="Elife">
        <title>Identification of key yeast species and microbe-microbe interactions impacting larval growth of Drosophila in the wild.</title>
        <authorList>
            <person name="Mure A."/>
            <person name="Sugiura Y."/>
            <person name="Maeda R."/>
            <person name="Honda K."/>
            <person name="Sakurai N."/>
            <person name="Takahashi Y."/>
            <person name="Watada M."/>
            <person name="Katoh T."/>
            <person name="Gotoh A."/>
            <person name="Gotoh Y."/>
            <person name="Taniguchi I."/>
            <person name="Nakamura K."/>
            <person name="Hayashi T."/>
            <person name="Katayama T."/>
            <person name="Uemura T."/>
            <person name="Hattori Y."/>
        </authorList>
    </citation>
    <scope>NUCLEOTIDE SEQUENCE [LARGE SCALE GENOMIC DNA]</scope>
    <source>
        <strain evidence="8 9">KH-74</strain>
    </source>
</reference>
<keyword evidence="9" id="KW-1185">Reference proteome</keyword>
<feature type="domain" description="DFDF" evidence="7">
    <location>
        <begin position="117"/>
        <end position="153"/>
    </location>
</feature>
<dbReference type="InterPro" id="IPR004443">
    <property type="entry name" value="YjeF_N_dom"/>
</dbReference>
<feature type="region of interest" description="Disordered" evidence="5">
    <location>
        <begin position="61"/>
        <end position="118"/>
    </location>
</feature>
<evidence type="ECO:0000256" key="4">
    <source>
        <dbReference type="ARBA" id="ARBA00022490"/>
    </source>
</evidence>
<comment type="subcellular location">
    <subcellularLocation>
        <location evidence="1">Cytoplasm</location>
        <location evidence="1">P-body</location>
    </subcellularLocation>
</comment>
<dbReference type="PANTHER" id="PTHR13612:SF0">
    <property type="entry name" value="ENHANCER OF MRNA-DECAPPING PROTEIN 3"/>
    <property type="match status" value="1"/>
</dbReference>
<dbReference type="AlphaFoldDB" id="A0AAV5RZT2"/>
<dbReference type="InterPro" id="IPR019050">
    <property type="entry name" value="FDF_dom"/>
</dbReference>
<comment type="caution">
    <text evidence="8">The sequence shown here is derived from an EMBL/GenBank/DDBJ whole genome shotgun (WGS) entry which is preliminary data.</text>
</comment>
<keyword evidence="4" id="KW-0963">Cytoplasm</keyword>
<evidence type="ECO:0000313" key="8">
    <source>
        <dbReference type="EMBL" id="GMM56852.1"/>
    </source>
</evidence>
<evidence type="ECO:0000256" key="1">
    <source>
        <dbReference type="ARBA" id="ARBA00004201"/>
    </source>
</evidence>
<feature type="compositionally biased region" description="Low complexity" evidence="5">
    <location>
        <begin position="330"/>
        <end position="347"/>
    </location>
</feature>
<feature type="region of interest" description="Disordered" evidence="5">
    <location>
        <begin position="225"/>
        <end position="274"/>
    </location>
</feature>
<organism evidence="8 9">
    <name type="scientific">Maudiozyma humilis</name>
    <name type="common">Sour dough yeast</name>
    <name type="synonym">Kazachstania humilis</name>
    <dbReference type="NCBI Taxonomy" id="51915"/>
    <lineage>
        <taxon>Eukaryota</taxon>
        <taxon>Fungi</taxon>
        <taxon>Dikarya</taxon>
        <taxon>Ascomycota</taxon>
        <taxon>Saccharomycotina</taxon>
        <taxon>Saccharomycetes</taxon>
        <taxon>Saccharomycetales</taxon>
        <taxon>Saccharomycetaceae</taxon>
        <taxon>Maudiozyma</taxon>
    </lineage>
</organism>
<feature type="region of interest" description="Disordered" evidence="5">
    <location>
        <begin position="330"/>
        <end position="350"/>
    </location>
</feature>
<evidence type="ECO:0000259" key="7">
    <source>
        <dbReference type="PROSITE" id="PS51512"/>
    </source>
</evidence>
<dbReference type="GO" id="GO:0003729">
    <property type="term" value="F:mRNA binding"/>
    <property type="evidence" value="ECO:0007669"/>
    <property type="project" value="TreeGrafter"/>
</dbReference>
<dbReference type="Pfam" id="PF09532">
    <property type="entry name" value="FDF"/>
    <property type="match status" value="1"/>
</dbReference>
<dbReference type="Proteomes" id="UP001377567">
    <property type="component" value="Unassembled WGS sequence"/>
</dbReference>
<evidence type="ECO:0000256" key="5">
    <source>
        <dbReference type="SAM" id="MobiDB-lite"/>
    </source>
</evidence>
<dbReference type="SUPFAM" id="SSF64153">
    <property type="entry name" value="YjeF N-terminal domain-like"/>
    <property type="match status" value="1"/>
</dbReference>
<comment type="similarity">
    <text evidence="2">Belongs to the EDC3 family.</text>
</comment>